<evidence type="ECO:0000256" key="2">
    <source>
        <dbReference type="SAM" id="MobiDB-lite"/>
    </source>
</evidence>
<accession>A0A146KI58</accession>
<organism evidence="3">
    <name type="scientific">Trepomonas sp. PC1</name>
    <dbReference type="NCBI Taxonomy" id="1076344"/>
    <lineage>
        <taxon>Eukaryota</taxon>
        <taxon>Metamonada</taxon>
        <taxon>Diplomonadida</taxon>
        <taxon>Hexamitidae</taxon>
        <taxon>Hexamitinae</taxon>
        <taxon>Trepomonas</taxon>
    </lineage>
</organism>
<dbReference type="EMBL" id="GDID01001331">
    <property type="protein sequence ID" value="JAP95275.1"/>
    <property type="molecule type" value="Transcribed_RNA"/>
</dbReference>
<protein>
    <submittedName>
        <fullName evidence="3">Uncharacterized protein</fullName>
    </submittedName>
</protein>
<feature type="region of interest" description="Disordered" evidence="2">
    <location>
        <begin position="809"/>
        <end position="865"/>
    </location>
</feature>
<name>A0A146KI58_9EUKA</name>
<evidence type="ECO:0000256" key="1">
    <source>
        <dbReference type="SAM" id="Coils"/>
    </source>
</evidence>
<evidence type="ECO:0000313" key="3">
    <source>
        <dbReference type="EMBL" id="JAP95275.1"/>
    </source>
</evidence>
<proteinExistence type="predicted"/>
<dbReference type="AlphaFoldDB" id="A0A146KI58"/>
<feature type="non-terminal residue" evidence="3">
    <location>
        <position position="1"/>
    </location>
</feature>
<feature type="coiled-coil region" evidence="1">
    <location>
        <begin position="655"/>
        <end position="712"/>
    </location>
</feature>
<feature type="compositionally biased region" description="Polar residues" evidence="2">
    <location>
        <begin position="809"/>
        <end position="822"/>
    </location>
</feature>
<reference evidence="3" key="1">
    <citation type="submission" date="2015-07" db="EMBL/GenBank/DDBJ databases">
        <title>Adaptation to a free-living lifestyle via gene acquisitions in the diplomonad Trepomonas sp. PC1.</title>
        <authorList>
            <person name="Xu F."/>
            <person name="Jerlstrom-Hultqvist J."/>
            <person name="Kolisko M."/>
            <person name="Simpson A.G.B."/>
            <person name="Roger A.J."/>
            <person name="Svard S.G."/>
            <person name="Andersson J.O."/>
        </authorList>
    </citation>
    <scope>NUCLEOTIDE SEQUENCE</scope>
    <source>
        <strain evidence="3">PC1</strain>
    </source>
</reference>
<feature type="coiled-coil region" evidence="1">
    <location>
        <begin position="745"/>
        <end position="772"/>
    </location>
</feature>
<feature type="coiled-coil region" evidence="1">
    <location>
        <begin position="536"/>
        <end position="592"/>
    </location>
</feature>
<sequence length="865" mass="101798">KAEGKSKFNDRKNQDQNGEFLATVDPTVDVKSIMDEKSKVALQQISQMLVDKDPLKVVIDTFHIFLKEVQVTFLVENREQVKTLMFTISQNLIDKMDVNLIEDFIRQLRVKFQNATSSTFKDILTIILDEIINLQTKIPHNFDCKNLPQNLLTTSTQGLLESQKILGVIMHSGKLILEQLRDLHYDELSAQSIQKLLRTCIMFKRVNEAKVFVQIYNQVNIIEDNAEKCKELLICRDQAKINSACCLLSMNMYDDCQQLLLTLSTELQHENRFDYMNVVAKWLRLTKQWLPLAVSLMNCCKLNGFNQATISYAVEAQLLMMSLDYYKEESELEMVCNEQFTLNKKMKQILLLSDIKQYVDLTNKLEKKQGIRGIVDSYLKSYCVFDPEFVEFIQLFYTNQDNYLETMLQKYNKIVQVNRDYVNFANILIDKIIQNAIIQYKKSFTVKQLFAEFDEILKKQLRDDKFLNEQRLILLIKHLQRVKKVNFSVKNGELLNNPVQPQQTLNEKIKLNFQKRKDQNKYFFNYNYEQEKFAKMEAQEEEIAQRRQKMIELSQKMFDEEQQRIAKQNQLMAEKEAEKQKELKRIQNIQNSITFYTKNCKQYIIDNAQSINDEEMYKMLQQTFEEITNEYDTKQAPTPDQWMSILNNKANDFNRKRLEQRIVELRTDMFKIEARLHYTKTTELRQVLIKKCKDQENLINQLRQQMVEKRYQADVKAFNEAQEYMGQFNKVGIEAIVKDQDTLDEDEMTQENEKYNTRIQEKIMEMQKVEDARYNTLKEEYDKVMGVKVDKIALLKKKTEAAKLIAKNSTYQQPQETKQESQVFHVPAQQKPQPTMNAPAGAYVPGQSSVGPIRLGGPSKPYGKK</sequence>
<gene>
    <name evidence="3" type="ORF">TPC1_11788</name>
</gene>
<keyword evidence="1" id="KW-0175">Coiled coil</keyword>